<organism evidence="3 4">
    <name type="scientific">Corynascus novoguineensis</name>
    <dbReference type="NCBI Taxonomy" id="1126955"/>
    <lineage>
        <taxon>Eukaryota</taxon>
        <taxon>Fungi</taxon>
        <taxon>Dikarya</taxon>
        <taxon>Ascomycota</taxon>
        <taxon>Pezizomycotina</taxon>
        <taxon>Sordariomycetes</taxon>
        <taxon>Sordariomycetidae</taxon>
        <taxon>Sordariales</taxon>
        <taxon>Chaetomiaceae</taxon>
        <taxon>Corynascus</taxon>
    </lineage>
</organism>
<dbReference type="InterPro" id="IPR001849">
    <property type="entry name" value="PH_domain"/>
</dbReference>
<dbReference type="Proteomes" id="UP001303647">
    <property type="component" value="Unassembled WGS sequence"/>
</dbReference>
<feature type="region of interest" description="Disordered" evidence="1">
    <location>
        <begin position="401"/>
        <end position="435"/>
    </location>
</feature>
<feature type="compositionally biased region" description="Polar residues" evidence="1">
    <location>
        <begin position="259"/>
        <end position="273"/>
    </location>
</feature>
<feature type="domain" description="PH" evidence="2">
    <location>
        <begin position="293"/>
        <end position="392"/>
    </location>
</feature>
<dbReference type="PROSITE" id="PS50003">
    <property type="entry name" value="PH_DOMAIN"/>
    <property type="match status" value="2"/>
</dbReference>
<dbReference type="Gene3D" id="2.30.29.30">
    <property type="entry name" value="Pleckstrin-homology domain (PH domain)/Phosphotyrosine-binding domain (PTB)"/>
    <property type="match status" value="2"/>
</dbReference>
<comment type="caution">
    <text evidence="3">The sequence shown here is derived from an EMBL/GenBank/DDBJ whole genome shotgun (WGS) entry which is preliminary data.</text>
</comment>
<dbReference type="SMART" id="SM00233">
    <property type="entry name" value="PH"/>
    <property type="match status" value="2"/>
</dbReference>
<feature type="compositionally biased region" description="Low complexity" evidence="1">
    <location>
        <begin position="423"/>
        <end position="435"/>
    </location>
</feature>
<dbReference type="AlphaFoldDB" id="A0AAN7D0P8"/>
<keyword evidence="4" id="KW-1185">Reference proteome</keyword>
<name>A0AAN7D0P8_9PEZI</name>
<evidence type="ECO:0000256" key="1">
    <source>
        <dbReference type="SAM" id="MobiDB-lite"/>
    </source>
</evidence>
<feature type="region of interest" description="Disordered" evidence="1">
    <location>
        <begin position="257"/>
        <end position="289"/>
    </location>
</feature>
<feature type="region of interest" description="Disordered" evidence="1">
    <location>
        <begin position="1"/>
        <end position="43"/>
    </location>
</feature>
<protein>
    <recommendedName>
        <fullName evidence="2">PH domain-containing protein</fullName>
    </recommendedName>
</protein>
<feature type="compositionally biased region" description="Pro residues" evidence="1">
    <location>
        <begin position="412"/>
        <end position="422"/>
    </location>
</feature>
<dbReference type="SUPFAM" id="SSF50729">
    <property type="entry name" value="PH domain-like"/>
    <property type="match status" value="2"/>
</dbReference>
<feature type="compositionally biased region" description="Polar residues" evidence="1">
    <location>
        <begin position="1"/>
        <end position="10"/>
    </location>
</feature>
<reference evidence="3" key="2">
    <citation type="submission" date="2023-05" db="EMBL/GenBank/DDBJ databases">
        <authorList>
            <consortium name="Lawrence Berkeley National Laboratory"/>
            <person name="Steindorff A."/>
            <person name="Hensen N."/>
            <person name="Bonometti L."/>
            <person name="Westerberg I."/>
            <person name="Brannstrom I.O."/>
            <person name="Guillou S."/>
            <person name="Cros-Aarteil S."/>
            <person name="Calhoun S."/>
            <person name="Haridas S."/>
            <person name="Kuo A."/>
            <person name="Mondo S."/>
            <person name="Pangilinan J."/>
            <person name="Riley R."/>
            <person name="Labutti K."/>
            <person name="Andreopoulos B."/>
            <person name="Lipzen A."/>
            <person name="Chen C."/>
            <person name="Yanf M."/>
            <person name="Daum C."/>
            <person name="Ng V."/>
            <person name="Clum A."/>
            <person name="Ohm R."/>
            <person name="Martin F."/>
            <person name="Silar P."/>
            <person name="Natvig D."/>
            <person name="Lalanne C."/>
            <person name="Gautier V."/>
            <person name="Ament-Velasquez S.L."/>
            <person name="Kruys A."/>
            <person name="Hutchinson M.I."/>
            <person name="Powell A.J."/>
            <person name="Barry K."/>
            <person name="Miller A.N."/>
            <person name="Grigoriev I.V."/>
            <person name="Debuchy R."/>
            <person name="Gladieux P."/>
            <person name="Thoren M.H."/>
            <person name="Johannesson H."/>
        </authorList>
    </citation>
    <scope>NUCLEOTIDE SEQUENCE</scope>
    <source>
        <strain evidence="3">CBS 359.72</strain>
    </source>
</reference>
<evidence type="ECO:0000313" key="4">
    <source>
        <dbReference type="Proteomes" id="UP001303647"/>
    </source>
</evidence>
<sequence length="435" mass="48240">MAQVQMQPATLTIAAHPPVAEQTSRAIPVPPHTTAPEARNRGRVTLDAYSPVNQNGSFEFDRVIKSGYVQKRTQKTKAWRTIYLVLRPNTLSIYKSDKEEKLRRKIYLSDLTAVTLLKDPKNKRQNVFGLFSPAKNYHFQAPTLKDAEEWVDLIRQDARIEEEEEEMFLASPGPQQPSFFPAVEIGSAGSNRALASPERLLSSSPEPVDPPIRGLGKPYNRRPSHLDSSGLSNAELASHSDFSDSDMHRVPGASFESLAAQQPSTSPGPSRQSLGALHSNRVSGTHQESDPDRVIWQGWMWFHRSKGGVRQWKKSWGVLRPRNFILYKDDVESSVLFLLYMSSIVNVVETDPMSRTKKHCMQIITDEKSYRFCTHDEEALVQCLGAFKSLLAKRRELEAKAGSSHPVATSSPPAPATTPAPAPAAAASVEAPPPV</sequence>
<dbReference type="CDD" id="cd13298">
    <property type="entry name" value="PH1_PH_fungal"/>
    <property type="match status" value="1"/>
</dbReference>
<reference evidence="3" key="1">
    <citation type="journal article" date="2023" name="Mol. Phylogenet. Evol.">
        <title>Genome-scale phylogeny and comparative genomics of the fungal order Sordariales.</title>
        <authorList>
            <person name="Hensen N."/>
            <person name="Bonometti L."/>
            <person name="Westerberg I."/>
            <person name="Brannstrom I.O."/>
            <person name="Guillou S."/>
            <person name="Cros-Aarteil S."/>
            <person name="Calhoun S."/>
            <person name="Haridas S."/>
            <person name="Kuo A."/>
            <person name="Mondo S."/>
            <person name="Pangilinan J."/>
            <person name="Riley R."/>
            <person name="LaButti K."/>
            <person name="Andreopoulos B."/>
            <person name="Lipzen A."/>
            <person name="Chen C."/>
            <person name="Yan M."/>
            <person name="Daum C."/>
            <person name="Ng V."/>
            <person name="Clum A."/>
            <person name="Steindorff A."/>
            <person name="Ohm R.A."/>
            <person name="Martin F."/>
            <person name="Silar P."/>
            <person name="Natvig D.O."/>
            <person name="Lalanne C."/>
            <person name="Gautier V."/>
            <person name="Ament-Velasquez S.L."/>
            <person name="Kruys A."/>
            <person name="Hutchinson M.I."/>
            <person name="Powell A.J."/>
            <person name="Barry K."/>
            <person name="Miller A.N."/>
            <person name="Grigoriev I.V."/>
            <person name="Debuchy R."/>
            <person name="Gladieux P."/>
            <person name="Hiltunen Thoren M."/>
            <person name="Johannesson H."/>
        </authorList>
    </citation>
    <scope>NUCLEOTIDE SEQUENCE</scope>
    <source>
        <strain evidence="3">CBS 359.72</strain>
    </source>
</reference>
<dbReference type="InterPro" id="IPR051707">
    <property type="entry name" value="PI-Interact_SigTrans_Reg"/>
</dbReference>
<accession>A0AAN7D0P8</accession>
<evidence type="ECO:0000259" key="2">
    <source>
        <dbReference type="PROSITE" id="PS50003"/>
    </source>
</evidence>
<dbReference type="CDD" id="cd13299">
    <property type="entry name" value="PH2_PH_fungal"/>
    <property type="match status" value="1"/>
</dbReference>
<feature type="compositionally biased region" description="Low complexity" evidence="1">
    <location>
        <begin position="194"/>
        <end position="206"/>
    </location>
</feature>
<gene>
    <name evidence="3" type="ORF">C7999DRAFT_28908</name>
</gene>
<proteinExistence type="predicted"/>
<feature type="domain" description="PH" evidence="2">
    <location>
        <begin position="62"/>
        <end position="159"/>
    </location>
</feature>
<dbReference type="PANTHER" id="PTHR14336">
    <property type="entry name" value="TANDEM PH DOMAIN CONTAINING PROTEIN"/>
    <property type="match status" value="1"/>
</dbReference>
<dbReference type="Pfam" id="PF00169">
    <property type="entry name" value="PH"/>
    <property type="match status" value="2"/>
</dbReference>
<evidence type="ECO:0000313" key="3">
    <source>
        <dbReference type="EMBL" id="KAK4250572.1"/>
    </source>
</evidence>
<feature type="region of interest" description="Disordered" evidence="1">
    <location>
        <begin position="194"/>
        <end position="232"/>
    </location>
</feature>
<dbReference type="EMBL" id="MU857612">
    <property type="protein sequence ID" value="KAK4250572.1"/>
    <property type="molecule type" value="Genomic_DNA"/>
</dbReference>
<dbReference type="FunFam" id="2.30.29.30:FF:000286">
    <property type="entry name" value="PH-protein kinase domain containing protein"/>
    <property type="match status" value="1"/>
</dbReference>
<dbReference type="InterPro" id="IPR011993">
    <property type="entry name" value="PH-like_dom_sf"/>
</dbReference>